<keyword evidence="1" id="KW-1133">Transmembrane helix</keyword>
<dbReference type="InterPro" id="IPR007313">
    <property type="entry name" value="FxsA"/>
</dbReference>
<dbReference type="EMBL" id="JBEPLW010000014">
    <property type="protein sequence ID" value="MET3575949.1"/>
    <property type="molecule type" value="Genomic_DNA"/>
</dbReference>
<proteinExistence type="predicted"/>
<dbReference type="NCBIfam" id="NF008528">
    <property type="entry name" value="PRK11463.1-2"/>
    <property type="match status" value="1"/>
</dbReference>
<dbReference type="Pfam" id="PF04186">
    <property type="entry name" value="FxsA"/>
    <property type="match status" value="1"/>
</dbReference>
<evidence type="ECO:0000256" key="1">
    <source>
        <dbReference type="SAM" id="Phobius"/>
    </source>
</evidence>
<keyword evidence="1" id="KW-0812">Transmembrane</keyword>
<sequence>MKWLFILFIVVPTSELAVLLYAGSKIGVLPTIGIILLTAALGAWLAKSQGLMAWRELQRRTAAGEPPGDAVLDGLFIFLGGILLLIPGLITDVLGLLFLLPPTRRAFKPLLYRQLRKRMSGGTIIIRR</sequence>
<keyword evidence="3" id="KW-1185">Reference proteome</keyword>
<dbReference type="PANTHER" id="PTHR35335:SF1">
    <property type="entry name" value="UPF0716 PROTEIN FXSA"/>
    <property type="match status" value="1"/>
</dbReference>
<keyword evidence="1" id="KW-0472">Membrane</keyword>
<comment type="caution">
    <text evidence="2">The sequence shown here is derived from an EMBL/GenBank/DDBJ whole genome shotgun (WGS) entry which is preliminary data.</text>
</comment>
<reference evidence="2 3" key="1">
    <citation type="submission" date="2024-06" db="EMBL/GenBank/DDBJ databases">
        <title>Genomic Encyclopedia of Type Strains, Phase IV (KMG-IV): sequencing the most valuable type-strain genomes for metagenomic binning, comparative biology and taxonomic classification.</title>
        <authorList>
            <person name="Goeker M."/>
        </authorList>
    </citation>
    <scope>NUCLEOTIDE SEQUENCE [LARGE SCALE GENOMIC DNA]</scope>
    <source>
        <strain evidence="2 3">DSM 26128</strain>
    </source>
</reference>
<dbReference type="Proteomes" id="UP001549099">
    <property type="component" value="Unassembled WGS sequence"/>
</dbReference>
<feature type="transmembrane region" description="Helical" evidence="1">
    <location>
        <begin position="75"/>
        <end position="100"/>
    </location>
</feature>
<evidence type="ECO:0000313" key="2">
    <source>
        <dbReference type="EMBL" id="MET3575949.1"/>
    </source>
</evidence>
<feature type="transmembrane region" description="Helical" evidence="1">
    <location>
        <begin position="26"/>
        <end position="46"/>
    </location>
</feature>
<dbReference type="RefSeq" id="WP_354197558.1">
    <property type="nucleotide sequence ID" value="NZ_JBEPLW010000014.1"/>
</dbReference>
<dbReference type="PANTHER" id="PTHR35335">
    <property type="entry name" value="UPF0716 PROTEIN FXSA"/>
    <property type="match status" value="1"/>
</dbReference>
<name>A0ABV2GCS7_9BACL</name>
<accession>A0ABV2GCS7</accession>
<organism evidence="2 3">
    <name type="scientific">Bhargavaea ullalensis</name>
    <dbReference type="NCBI Taxonomy" id="1265685"/>
    <lineage>
        <taxon>Bacteria</taxon>
        <taxon>Bacillati</taxon>
        <taxon>Bacillota</taxon>
        <taxon>Bacilli</taxon>
        <taxon>Bacillales</taxon>
        <taxon>Caryophanaceae</taxon>
        <taxon>Bhargavaea</taxon>
    </lineage>
</organism>
<gene>
    <name evidence="2" type="ORF">ABID49_001856</name>
</gene>
<evidence type="ECO:0000313" key="3">
    <source>
        <dbReference type="Proteomes" id="UP001549099"/>
    </source>
</evidence>
<protein>
    <submittedName>
        <fullName evidence="2">UPF0716 protein FxsA</fullName>
    </submittedName>
</protein>